<proteinExistence type="inferred from homology"/>
<evidence type="ECO:0000313" key="5">
    <source>
        <dbReference type="EMBL" id="AHY45918.1"/>
    </source>
</evidence>
<dbReference type="PATRIC" id="fig|42256.3.peg.646"/>
<dbReference type="OrthoDB" id="3495787at2"/>
<dbReference type="SUPFAM" id="SSF53720">
    <property type="entry name" value="ALDH-like"/>
    <property type="match status" value="1"/>
</dbReference>
<keyword evidence="2 6" id="KW-0560">Oxidoreductase</keyword>
<dbReference type="InterPro" id="IPR016163">
    <property type="entry name" value="Ald_DH_C"/>
</dbReference>
<evidence type="ECO:0000256" key="1">
    <source>
        <dbReference type="ARBA" id="ARBA00009986"/>
    </source>
</evidence>
<dbReference type="GO" id="GO:0016620">
    <property type="term" value="F:oxidoreductase activity, acting on the aldehyde or oxo group of donors, NAD or NADP as acceptor"/>
    <property type="evidence" value="ECO:0007669"/>
    <property type="project" value="InterPro"/>
</dbReference>
<dbReference type="FunFam" id="3.40.605.10:FF:000007">
    <property type="entry name" value="NAD/NADP-dependent betaine aldehyde dehydrogenase"/>
    <property type="match status" value="1"/>
</dbReference>
<organism evidence="5 7">
    <name type="scientific">Rubrobacter radiotolerans</name>
    <name type="common">Arthrobacter radiotolerans</name>
    <dbReference type="NCBI Taxonomy" id="42256"/>
    <lineage>
        <taxon>Bacteria</taxon>
        <taxon>Bacillati</taxon>
        <taxon>Actinomycetota</taxon>
        <taxon>Rubrobacteria</taxon>
        <taxon>Rubrobacterales</taxon>
        <taxon>Rubrobacteraceae</taxon>
        <taxon>Rubrobacter</taxon>
    </lineage>
</organism>
<dbReference type="Gene3D" id="3.40.605.10">
    <property type="entry name" value="Aldehyde Dehydrogenase, Chain A, domain 1"/>
    <property type="match status" value="1"/>
</dbReference>
<dbReference type="InterPro" id="IPR016162">
    <property type="entry name" value="Ald_DH_N"/>
</dbReference>
<dbReference type="AlphaFoldDB" id="A0A023X0P2"/>
<reference evidence="6" key="2">
    <citation type="submission" date="2023-11" db="EMBL/GenBank/DDBJ databases">
        <title>MicrobeMod: A computational toolkit for identifying prokaryotic methylation and restriction-modification with nanopore sequencing.</title>
        <authorList>
            <person name="Crits-Christoph A."/>
            <person name="Kang S.C."/>
            <person name="Lee H."/>
            <person name="Ostrov N."/>
        </authorList>
    </citation>
    <scope>NUCLEOTIDE SEQUENCE</scope>
    <source>
        <strain evidence="6">ATCC 51242</strain>
    </source>
</reference>
<dbReference type="FunFam" id="3.40.309.10:FF:000009">
    <property type="entry name" value="Aldehyde dehydrogenase A"/>
    <property type="match status" value="1"/>
</dbReference>
<dbReference type="KEGG" id="rrd:RradSPS_0635"/>
<dbReference type="STRING" id="42256.RradSPS_0635"/>
<sequence length="485" mass="51612">MFTQVEDYRMFVAGEWTGGSSESRLEATSPATGEVIGSVPEGTREDVRRAVAAADGAWREWAARSAFERAAAMERIVEAMRERREELARTLTLDQGKPLTAEAYDEVDELIEYFKMAAADATRLDGSLPPSVDAGKRVFLLRVPRGVVGVISPWNWPYTMPAEAIAPALASGNAVVWAPSLSTSVCSVKLAECIAAAELPAGLFNMITGAGSVVGDEVAANPGVRAVAFIGSIETGQKVAARAAGKALLLETGGNGPMVVLDDADLPAAAEATLTSAFLGAGQSCTAGERFLVHRDVYDDYLKEVRSAMERGVRLGDPFSPETTLGPLHNEPTALKTDEHVADALEHGAELLSGGERADGFPTSLYYRPTVLGGVTEEMRIAREETFGPVVPVTPIGDESEALRVVESSPYGLLSAVWTRDLARGLRFAESVRTGWVNVNASTNHWESHLPFGGRAGSLSGVGRVGGRYPMETFTELKTVVVSLD</sequence>
<accession>A0A023X0P2</accession>
<feature type="domain" description="Aldehyde dehydrogenase" evidence="4">
    <location>
        <begin position="16"/>
        <end position="480"/>
    </location>
</feature>
<evidence type="ECO:0000256" key="2">
    <source>
        <dbReference type="ARBA" id="ARBA00023002"/>
    </source>
</evidence>
<evidence type="ECO:0000313" key="7">
    <source>
        <dbReference type="Proteomes" id="UP000025229"/>
    </source>
</evidence>
<dbReference type="EMBL" id="JAWXXX010000001">
    <property type="protein sequence ID" value="MDX5893332.1"/>
    <property type="molecule type" value="Genomic_DNA"/>
</dbReference>
<dbReference type="CDD" id="cd07078">
    <property type="entry name" value="ALDH"/>
    <property type="match status" value="1"/>
</dbReference>
<dbReference type="Pfam" id="PF00171">
    <property type="entry name" value="Aldedh"/>
    <property type="match status" value="1"/>
</dbReference>
<dbReference type="Proteomes" id="UP001281130">
    <property type="component" value="Unassembled WGS sequence"/>
</dbReference>
<reference evidence="5 7" key="1">
    <citation type="submission" date="2014-03" db="EMBL/GenBank/DDBJ databases">
        <title>Complete genome sequence of the Radio-Resistant Rubrobacter radiotolerans RSPS-4.</title>
        <authorList>
            <person name="Egas C.C."/>
            <person name="Barroso C.C."/>
            <person name="Froufe H.J.C."/>
            <person name="Pacheco J.J."/>
            <person name="Albuquerque L.L."/>
            <person name="da Costa M.M.S."/>
        </authorList>
    </citation>
    <scope>NUCLEOTIDE SEQUENCE [LARGE SCALE GENOMIC DNA]</scope>
    <source>
        <strain evidence="5 7">RSPS-4</strain>
    </source>
</reference>
<dbReference type="InterPro" id="IPR015590">
    <property type="entry name" value="Aldehyde_DH_dom"/>
</dbReference>
<dbReference type="Gene3D" id="3.40.309.10">
    <property type="entry name" value="Aldehyde Dehydrogenase, Chain A, domain 2"/>
    <property type="match status" value="1"/>
</dbReference>
<evidence type="ECO:0000259" key="4">
    <source>
        <dbReference type="Pfam" id="PF00171"/>
    </source>
</evidence>
<protein>
    <submittedName>
        <fullName evidence="6">Aldehyde dehydrogenase family protein</fullName>
        <ecNumber evidence="6">1.2.1.-</ecNumber>
    </submittedName>
    <submittedName>
        <fullName evidence="5">NAD-dependent aldehyde dehydrogenase</fullName>
    </submittedName>
</protein>
<evidence type="ECO:0000313" key="6">
    <source>
        <dbReference type="EMBL" id="MDX5893332.1"/>
    </source>
</evidence>
<dbReference type="RefSeq" id="WP_038680661.1">
    <property type="nucleotide sequence ID" value="NZ_CP007514.1"/>
</dbReference>
<dbReference type="EC" id="1.2.1.-" evidence="6"/>
<dbReference type="PANTHER" id="PTHR43353">
    <property type="entry name" value="SUCCINATE-SEMIALDEHYDE DEHYDROGENASE, MITOCHONDRIAL"/>
    <property type="match status" value="1"/>
</dbReference>
<dbReference type="eggNOG" id="COG1012">
    <property type="taxonomic scope" value="Bacteria"/>
</dbReference>
<name>A0A023X0P2_RUBRA</name>
<evidence type="ECO:0000256" key="3">
    <source>
        <dbReference type="SAM" id="MobiDB-lite"/>
    </source>
</evidence>
<dbReference type="PANTHER" id="PTHR43353:SF5">
    <property type="entry name" value="SUCCINATE-SEMIALDEHYDE DEHYDROGENASE, MITOCHONDRIAL"/>
    <property type="match status" value="1"/>
</dbReference>
<feature type="region of interest" description="Disordered" evidence="3">
    <location>
        <begin position="19"/>
        <end position="38"/>
    </location>
</feature>
<comment type="similarity">
    <text evidence="1">Belongs to the aldehyde dehydrogenase family.</text>
</comment>
<keyword evidence="7" id="KW-1185">Reference proteome</keyword>
<gene>
    <name evidence="5" type="ORF">RradSPS_0635</name>
    <name evidence="6" type="ORF">SIL72_04740</name>
</gene>
<dbReference type="EMBL" id="CP007514">
    <property type="protein sequence ID" value="AHY45918.1"/>
    <property type="molecule type" value="Genomic_DNA"/>
</dbReference>
<dbReference type="InterPro" id="IPR050740">
    <property type="entry name" value="Aldehyde_DH_Superfamily"/>
</dbReference>
<dbReference type="HOGENOM" id="CLU_005391_1_0_11"/>
<dbReference type="InterPro" id="IPR016161">
    <property type="entry name" value="Ald_DH/histidinol_DH"/>
</dbReference>
<dbReference type="Proteomes" id="UP000025229">
    <property type="component" value="Chromosome"/>
</dbReference>